<evidence type="ECO:0000313" key="2">
    <source>
        <dbReference type="EMBL" id="OTG37028.1"/>
    </source>
</evidence>
<accession>A0A251VN90</accession>
<keyword evidence="1" id="KW-0812">Transmembrane</keyword>
<dbReference type="InParanoid" id="A0A251VN90"/>
<evidence type="ECO:0000313" key="3">
    <source>
        <dbReference type="Proteomes" id="UP000215914"/>
    </source>
</evidence>
<reference evidence="3" key="1">
    <citation type="journal article" date="2017" name="Nature">
        <title>The sunflower genome provides insights into oil metabolism, flowering and Asterid evolution.</title>
        <authorList>
            <person name="Badouin H."/>
            <person name="Gouzy J."/>
            <person name="Grassa C.J."/>
            <person name="Murat F."/>
            <person name="Staton S.E."/>
            <person name="Cottret L."/>
            <person name="Lelandais-Briere C."/>
            <person name="Owens G.L."/>
            <person name="Carrere S."/>
            <person name="Mayjonade B."/>
            <person name="Legrand L."/>
            <person name="Gill N."/>
            <person name="Kane N.C."/>
            <person name="Bowers J.E."/>
            <person name="Hubner S."/>
            <person name="Bellec A."/>
            <person name="Berard A."/>
            <person name="Berges H."/>
            <person name="Blanchet N."/>
            <person name="Boniface M.C."/>
            <person name="Brunel D."/>
            <person name="Catrice O."/>
            <person name="Chaidir N."/>
            <person name="Claudel C."/>
            <person name="Donnadieu C."/>
            <person name="Faraut T."/>
            <person name="Fievet G."/>
            <person name="Helmstetter N."/>
            <person name="King M."/>
            <person name="Knapp S.J."/>
            <person name="Lai Z."/>
            <person name="Le Paslier M.C."/>
            <person name="Lippi Y."/>
            <person name="Lorenzon L."/>
            <person name="Mandel J.R."/>
            <person name="Marage G."/>
            <person name="Marchand G."/>
            <person name="Marquand E."/>
            <person name="Bret-Mestries E."/>
            <person name="Morien E."/>
            <person name="Nambeesan S."/>
            <person name="Nguyen T."/>
            <person name="Pegot-Espagnet P."/>
            <person name="Pouilly N."/>
            <person name="Raftis F."/>
            <person name="Sallet E."/>
            <person name="Schiex T."/>
            <person name="Thomas J."/>
            <person name="Vandecasteele C."/>
            <person name="Vares D."/>
            <person name="Vear F."/>
            <person name="Vautrin S."/>
            <person name="Crespi M."/>
            <person name="Mangin B."/>
            <person name="Burke J.M."/>
            <person name="Salse J."/>
            <person name="Munos S."/>
            <person name="Vincourt P."/>
            <person name="Rieseberg L.H."/>
            <person name="Langlade N.B."/>
        </authorList>
    </citation>
    <scope>NUCLEOTIDE SEQUENCE [LARGE SCALE GENOMIC DNA]</scope>
    <source>
        <strain evidence="3">cv. SF193</strain>
    </source>
</reference>
<keyword evidence="1" id="KW-0472">Membrane</keyword>
<gene>
    <name evidence="2" type="ORF">HannXRQ_Chr01g0014341</name>
</gene>
<dbReference type="AlphaFoldDB" id="A0A251VN90"/>
<feature type="transmembrane region" description="Helical" evidence="1">
    <location>
        <begin position="39"/>
        <end position="57"/>
    </location>
</feature>
<proteinExistence type="predicted"/>
<sequence>MTINTSPQILKYLSELQELSFIFMPLCRRCPLCLKLTSFVLYVVVVVAMVVVVVAMVEGGCGGDGGRRLWWWWTGDGYGGNMWKEVVVVMKEVVVVVCLNEIQREVDGVQRREME</sequence>
<keyword evidence="1" id="KW-1133">Transmembrane helix</keyword>
<protein>
    <recommendedName>
        <fullName evidence="4">Transmembrane protein</fullName>
    </recommendedName>
</protein>
<keyword evidence="3" id="KW-1185">Reference proteome</keyword>
<evidence type="ECO:0008006" key="4">
    <source>
        <dbReference type="Google" id="ProtNLM"/>
    </source>
</evidence>
<evidence type="ECO:0000256" key="1">
    <source>
        <dbReference type="SAM" id="Phobius"/>
    </source>
</evidence>
<dbReference type="Proteomes" id="UP000215914">
    <property type="component" value="Chromosome 1"/>
</dbReference>
<dbReference type="EMBL" id="CM007890">
    <property type="protein sequence ID" value="OTG37028.1"/>
    <property type="molecule type" value="Genomic_DNA"/>
</dbReference>
<organism evidence="2 3">
    <name type="scientific">Helianthus annuus</name>
    <name type="common">Common sunflower</name>
    <dbReference type="NCBI Taxonomy" id="4232"/>
    <lineage>
        <taxon>Eukaryota</taxon>
        <taxon>Viridiplantae</taxon>
        <taxon>Streptophyta</taxon>
        <taxon>Embryophyta</taxon>
        <taxon>Tracheophyta</taxon>
        <taxon>Spermatophyta</taxon>
        <taxon>Magnoliopsida</taxon>
        <taxon>eudicotyledons</taxon>
        <taxon>Gunneridae</taxon>
        <taxon>Pentapetalae</taxon>
        <taxon>asterids</taxon>
        <taxon>campanulids</taxon>
        <taxon>Asterales</taxon>
        <taxon>Asteraceae</taxon>
        <taxon>Asteroideae</taxon>
        <taxon>Heliantheae alliance</taxon>
        <taxon>Heliantheae</taxon>
        <taxon>Helianthus</taxon>
    </lineage>
</organism>
<name>A0A251VN90_HELAN</name>